<reference evidence="2 3" key="1">
    <citation type="journal article" date="2019" name="Commun. Biol.">
        <title>The bagworm genome reveals a unique fibroin gene that provides high tensile strength.</title>
        <authorList>
            <person name="Kono N."/>
            <person name="Nakamura H."/>
            <person name="Ohtoshi R."/>
            <person name="Tomita M."/>
            <person name="Numata K."/>
            <person name="Arakawa K."/>
        </authorList>
    </citation>
    <scope>NUCLEOTIDE SEQUENCE [LARGE SCALE GENOMIC DNA]</scope>
</reference>
<evidence type="ECO:0000313" key="3">
    <source>
        <dbReference type="Proteomes" id="UP000299102"/>
    </source>
</evidence>
<sequence length="133" mass="14477">MSLLKFQSALQTSRDLVCRGACLLGPHRAVTRRRHLHAGLAASDKGVKAVGFQYRSHKLFRKFLVRASRTHPCARAHGRPIMGFSPSSPPPSRTGCTTKKPLVSRATIVGECSAIGAGRTVNSKKCFITTVRH</sequence>
<organism evidence="2 3">
    <name type="scientific">Eumeta variegata</name>
    <name type="common">Bagworm moth</name>
    <name type="synonym">Eumeta japonica</name>
    <dbReference type="NCBI Taxonomy" id="151549"/>
    <lineage>
        <taxon>Eukaryota</taxon>
        <taxon>Metazoa</taxon>
        <taxon>Ecdysozoa</taxon>
        <taxon>Arthropoda</taxon>
        <taxon>Hexapoda</taxon>
        <taxon>Insecta</taxon>
        <taxon>Pterygota</taxon>
        <taxon>Neoptera</taxon>
        <taxon>Endopterygota</taxon>
        <taxon>Lepidoptera</taxon>
        <taxon>Glossata</taxon>
        <taxon>Ditrysia</taxon>
        <taxon>Tineoidea</taxon>
        <taxon>Psychidae</taxon>
        <taxon>Oiketicinae</taxon>
        <taxon>Eumeta</taxon>
    </lineage>
</organism>
<name>A0A4C1VJ56_EUMVA</name>
<dbReference type="AlphaFoldDB" id="A0A4C1VJ56"/>
<protein>
    <submittedName>
        <fullName evidence="2">Uncharacterized protein</fullName>
    </submittedName>
</protein>
<evidence type="ECO:0000313" key="2">
    <source>
        <dbReference type="EMBL" id="GBP39016.1"/>
    </source>
</evidence>
<feature type="region of interest" description="Disordered" evidence="1">
    <location>
        <begin position="76"/>
        <end position="97"/>
    </location>
</feature>
<dbReference type="EMBL" id="BGZK01000358">
    <property type="protein sequence ID" value="GBP39016.1"/>
    <property type="molecule type" value="Genomic_DNA"/>
</dbReference>
<comment type="caution">
    <text evidence="2">The sequence shown here is derived from an EMBL/GenBank/DDBJ whole genome shotgun (WGS) entry which is preliminary data.</text>
</comment>
<keyword evidence="3" id="KW-1185">Reference proteome</keyword>
<dbReference type="Proteomes" id="UP000299102">
    <property type="component" value="Unassembled WGS sequence"/>
</dbReference>
<gene>
    <name evidence="2" type="ORF">EVAR_89238_1</name>
</gene>
<proteinExistence type="predicted"/>
<accession>A0A4C1VJ56</accession>
<evidence type="ECO:0000256" key="1">
    <source>
        <dbReference type="SAM" id="MobiDB-lite"/>
    </source>
</evidence>